<evidence type="ECO:0000313" key="4">
    <source>
        <dbReference type="Proteomes" id="UP001172911"/>
    </source>
</evidence>
<organism evidence="3 4">
    <name type="scientific">Desulforamulus aquiferis</name>
    <dbReference type="NCBI Taxonomy" id="1397668"/>
    <lineage>
        <taxon>Bacteria</taxon>
        <taxon>Bacillati</taxon>
        <taxon>Bacillota</taxon>
        <taxon>Clostridia</taxon>
        <taxon>Eubacteriales</taxon>
        <taxon>Peptococcaceae</taxon>
        <taxon>Desulforamulus</taxon>
    </lineage>
</organism>
<keyword evidence="1" id="KW-0732">Signal</keyword>
<dbReference type="InterPro" id="IPR012854">
    <property type="entry name" value="Cu_amine_oxidase-like_N"/>
</dbReference>
<protein>
    <submittedName>
        <fullName evidence="3">Stalk domain-containing protein</fullName>
    </submittedName>
</protein>
<dbReference type="Pfam" id="PF07833">
    <property type="entry name" value="Cu_amine_oxidN1"/>
    <property type="match status" value="1"/>
</dbReference>
<reference evidence="3" key="2">
    <citation type="submission" date="2023-03" db="EMBL/GenBank/DDBJ databases">
        <authorList>
            <person name="Zhang Z."/>
        </authorList>
    </citation>
    <scope>NUCLEOTIDE SEQUENCE</scope>
    <source>
        <strain evidence="3">DSA</strain>
    </source>
</reference>
<dbReference type="InterPro" id="IPR036582">
    <property type="entry name" value="Mao_N_sf"/>
</dbReference>
<feature type="signal peptide" evidence="1">
    <location>
        <begin position="1"/>
        <end position="20"/>
    </location>
</feature>
<dbReference type="Gene3D" id="3.30.457.10">
    <property type="entry name" value="Copper amine oxidase-like, N-terminal domain"/>
    <property type="match status" value="1"/>
</dbReference>
<keyword evidence="4" id="KW-1185">Reference proteome</keyword>
<dbReference type="SUPFAM" id="SSF55383">
    <property type="entry name" value="Copper amine oxidase, domain N"/>
    <property type="match status" value="1"/>
</dbReference>
<evidence type="ECO:0000313" key="3">
    <source>
        <dbReference type="EMBL" id="MDO7785873.1"/>
    </source>
</evidence>
<feature type="domain" description="Copper amine oxidase-like N-terminal" evidence="2">
    <location>
        <begin position="81"/>
        <end position="172"/>
    </location>
</feature>
<feature type="chain" id="PRO_5043319851" evidence="1">
    <location>
        <begin position="21"/>
        <end position="302"/>
    </location>
</feature>
<evidence type="ECO:0000256" key="1">
    <source>
        <dbReference type="SAM" id="SignalP"/>
    </source>
</evidence>
<sequence>MKNKFILLILCGLLVVFAPAKVFGEIKNNNCYNCTIDSNLTDFDNGKYWIQKITYKNGETTTINPVDKFSFIMKNNNFIPNVDIQNEYGYSLAPVRIIVEELGGQVEWDEQKNTASIEYKNNKIKMSTGDKNAVINDRVVVLPIAVQMIDDRMNAPLRALAEIFRADISYNIDIMPFGNPLISIDTRTKKVTKEEAVKLASDAMERAYKTFLKNNRYVDGSDTSNIVLNEIRQKIDDIEYKDELAGYWILKGPYEILVDKSTGDLLFKYGTNGNGGSGSYAEGICSVNVNDLDVFVAGYFAG</sequence>
<comment type="caution">
    <text evidence="3">The sequence shown here is derived from an EMBL/GenBank/DDBJ whole genome shotgun (WGS) entry which is preliminary data.</text>
</comment>
<proteinExistence type="predicted"/>
<accession>A0AAW7Z7H5</accession>
<dbReference type="RefSeq" id="WP_304540542.1">
    <property type="nucleotide sequence ID" value="NZ_JARPTC010000002.1"/>
</dbReference>
<name>A0AAW7Z7H5_9FIRM</name>
<gene>
    <name evidence="3" type="ORF">P6N53_01355</name>
</gene>
<reference evidence="3" key="1">
    <citation type="journal article" date="2023" name="J. Hazard. Mater.">
        <title>Anaerobic biodegradation of pyrene and benzo[a]pyrene by a new sulfate-reducing Desulforamulus aquiferis strain DSA.</title>
        <authorList>
            <person name="Zhang Z."/>
            <person name="Sun J."/>
            <person name="Gong X."/>
            <person name="Wang C."/>
            <person name="Wang H."/>
        </authorList>
    </citation>
    <scope>NUCLEOTIDE SEQUENCE</scope>
    <source>
        <strain evidence="3">DSA</strain>
    </source>
</reference>
<evidence type="ECO:0000259" key="2">
    <source>
        <dbReference type="Pfam" id="PF07833"/>
    </source>
</evidence>
<dbReference type="Proteomes" id="UP001172911">
    <property type="component" value="Unassembled WGS sequence"/>
</dbReference>
<dbReference type="EMBL" id="JARPTC010000002">
    <property type="protein sequence ID" value="MDO7785873.1"/>
    <property type="molecule type" value="Genomic_DNA"/>
</dbReference>
<dbReference type="AlphaFoldDB" id="A0AAW7Z7H5"/>